<dbReference type="PANTHER" id="PTHR13504">
    <property type="entry name" value="FIDO DOMAIN-CONTAINING PROTEIN DDB_G0283145"/>
    <property type="match status" value="1"/>
</dbReference>
<feature type="active site" evidence="2">
    <location>
        <position position="199"/>
    </location>
</feature>
<dbReference type="PANTHER" id="PTHR13504:SF38">
    <property type="entry name" value="FIDO DOMAIN-CONTAINING PROTEIN"/>
    <property type="match status" value="1"/>
</dbReference>
<keyword evidence="1" id="KW-0067">ATP-binding</keyword>
<proteinExistence type="predicted"/>
<accession>A0A7C4KIH4</accession>
<dbReference type="SUPFAM" id="SSF140931">
    <property type="entry name" value="Fic-like"/>
    <property type="match status" value="1"/>
</dbReference>
<comment type="caution">
    <text evidence="5">The sequence shown here is derived from an EMBL/GenBank/DDBJ whole genome shotgun (WGS) entry which is preliminary data.</text>
</comment>
<dbReference type="GO" id="GO:0005524">
    <property type="term" value="F:ATP binding"/>
    <property type="evidence" value="ECO:0007669"/>
    <property type="project" value="UniProtKB-KW"/>
</dbReference>
<feature type="binding site" evidence="1">
    <location>
        <position position="241"/>
    </location>
    <ligand>
        <name>ATP</name>
        <dbReference type="ChEBI" id="CHEBI:30616"/>
    </ligand>
</feature>
<dbReference type="Pfam" id="PF13784">
    <property type="entry name" value="Fic_N"/>
    <property type="match status" value="1"/>
</dbReference>
<dbReference type="Gene3D" id="1.10.3290.10">
    <property type="entry name" value="Fido-like domain"/>
    <property type="match status" value="1"/>
</dbReference>
<protein>
    <submittedName>
        <fullName evidence="5">Fic family protein</fullName>
    </submittedName>
</protein>
<dbReference type="PIRSF" id="PIRSF038925">
    <property type="entry name" value="AMP-prot_trans"/>
    <property type="match status" value="1"/>
</dbReference>
<gene>
    <name evidence="5" type="ORF">ENT37_11155</name>
</gene>
<reference evidence="5" key="1">
    <citation type="journal article" date="2020" name="mSystems">
        <title>Genome- and Community-Level Interaction Insights into Carbon Utilization and Element Cycling Functions of Hydrothermarchaeota in Hydrothermal Sediment.</title>
        <authorList>
            <person name="Zhou Z."/>
            <person name="Liu Y."/>
            <person name="Xu W."/>
            <person name="Pan J."/>
            <person name="Luo Z.H."/>
            <person name="Li M."/>
        </authorList>
    </citation>
    <scope>NUCLEOTIDE SEQUENCE [LARGE SCALE GENOMIC DNA]</scope>
    <source>
        <strain evidence="5">SpSt-573</strain>
    </source>
</reference>
<evidence type="ECO:0000256" key="1">
    <source>
        <dbReference type="PIRSR" id="PIRSR038925-1"/>
    </source>
</evidence>
<feature type="binding site" evidence="1">
    <location>
        <begin position="204"/>
        <end position="210"/>
    </location>
    <ligand>
        <name>ATP</name>
        <dbReference type="ChEBI" id="CHEBI:30616"/>
    </ligand>
</feature>
<feature type="binding site" evidence="1">
    <location>
        <position position="63"/>
    </location>
    <ligand>
        <name>ATP</name>
        <dbReference type="ChEBI" id="CHEBI:30616"/>
    </ligand>
</feature>
<evidence type="ECO:0000313" key="5">
    <source>
        <dbReference type="EMBL" id="HGS22412.1"/>
    </source>
</evidence>
<dbReference type="AlphaFoldDB" id="A0A7C4KIH4"/>
<dbReference type="PROSITE" id="PS51459">
    <property type="entry name" value="FIDO"/>
    <property type="match status" value="1"/>
</dbReference>
<evidence type="ECO:0000259" key="4">
    <source>
        <dbReference type="PROSITE" id="PS51459"/>
    </source>
</evidence>
<dbReference type="InterPro" id="IPR040198">
    <property type="entry name" value="Fido_containing"/>
</dbReference>
<evidence type="ECO:0000256" key="2">
    <source>
        <dbReference type="PIRSR" id="PIRSR640198-1"/>
    </source>
</evidence>
<keyword evidence="1" id="KW-0547">Nucleotide-binding</keyword>
<dbReference type="InterPro" id="IPR003812">
    <property type="entry name" value="Fido"/>
</dbReference>
<dbReference type="Pfam" id="PF02661">
    <property type="entry name" value="Fic"/>
    <property type="match status" value="1"/>
</dbReference>
<evidence type="ECO:0000256" key="3">
    <source>
        <dbReference type="PIRSR" id="PIRSR640198-2"/>
    </source>
</evidence>
<feature type="binding site" evidence="3">
    <location>
        <begin position="203"/>
        <end position="210"/>
    </location>
    <ligand>
        <name>ATP</name>
        <dbReference type="ChEBI" id="CHEBI:30616"/>
    </ligand>
</feature>
<dbReference type="InterPro" id="IPR025758">
    <property type="entry name" value="Fic/DOC_N"/>
</dbReference>
<feature type="binding site" evidence="1">
    <location>
        <position position="199"/>
    </location>
    <ligand>
        <name>ATP</name>
        <dbReference type="ChEBI" id="CHEBI:30616"/>
    </ligand>
</feature>
<dbReference type="InterPro" id="IPR026287">
    <property type="entry name" value="SoFic-like"/>
</dbReference>
<feature type="binding site" evidence="3">
    <location>
        <begin position="241"/>
        <end position="242"/>
    </location>
    <ligand>
        <name>ATP</name>
        <dbReference type="ChEBI" id="CHEBI:30616"/>
    </ligand>
</feature>
<name>A0A7C4KIH4_9CHLR</name>
<organism evidence="5">
    <name type="scientific">Anaerolinea thermolimosa</name>
    <dbReference type="NCBI Taxonomy" id="229919"/>
    <lineage>
        <taxon>Bacteria</taxon>
        <taxon>Bacillati</taxon>
        <taxon>Chloroflexota</taxon>
        <taxon>Anaerolineae</taxon>
        <taxon>Anaerolineales</taxon>
        <taxon>Anaerolineaceae</taxon>
        <taxon>Anaerolinea</taxon>
    </lineage>
</organism>
<sequence length="368" mass="41826">MKKPYTPRGLPPKNIEWADHIPLIAQANAALARYDGILETMVNPGLLLSPLTTQEAVLSSRIEGTQATLEEVLEFEADPVRKIEPSKHADIQEIINYRTAINRAVDLLKKRPICLNLILELHGILMDSVRGANKSRGQFRKIQNWIGPPGCSIEDASFIPPSPDALPAALDAWEKYIHSEEKDRLAQLAVVKAQFELIHPFLDGNGRIGRMLIPLFLFEKKILSAPMFYLSDYLERNRAQYYQALNSISEHEDWNGWIRFFLTALAEQAMENTKKARAVLKLYEKMKREVPAITRSQYAVQAIDTLFYRPIFSTTDFITDSKIPKFTAFRILSELEGKGILNVLREGRGRKASILVFNELIEITEHIG</sequence>
<feature type="domain" description="Fido" evidence="4">
    <location>
        <begin position="113"/>
        <end position="263"/>
    </location>
</feature>
<dbReference type="InterPro" id="IPR036597">
    <property type="entry name" value="Fido-like_dom_sf"/>
</dbReference>
<dbReference type="EMBL" id="DSYK01000551">
    <property type="protein sequence ID" value="HGS22412.1"/>
    <property type="molecule type" value="Genomic_DNA"/>
</dbReference>